<evidence type="ECO:0000259" key="7">
    <source>
        <dbReference type="PROSITE" id="PS51329"/>
    </source>
</evidence>
<dbReference type="InterPro" id="IPR017901">
    <property type="entry name" value="C-CAP_CF_C-like"/>
</dbReference>
<dbReference type="AlphaFoldDB" id="A0AAD6SKS0"/>
<comment type="subunit">
    <text evidence="5">Supercomplex made of cofactors A to E. Cofactors A and D function by capturing and stabilizing tubulin in a quasi-native conformation. Cofactor E binds to the cofactor D-tubulin complex; interaction with cofactor C then causes the release of tubulin polypeptides that are committed to the native state.</text>
</comment>
<keyword evidence="3" id="KW-0963">Cytoplasm</keyword>
<dbReference type="Pfam" id="PF07986">
    <property type="entry name" value="TBCC"/>
    <property type="match status" value="1"/>
</dbReference>
<reference evidence="8" key="1">
    <citation type="submission" date="2023-03" db="EMBL/GenBank/DDBJ databases">
        <title>Massive genome expansion in bonnet fungi (Mycena s.s.) driven by repeated elements and novel gene families across ecological guilds.</title>
        <authorList>
            <consortium name="Lawrence Berkeley National Laboratory"/>
            <person name="Harder C.B."/>
            <person name="Miyauchi S."/>
            <person name="Viragh M."/>
            <person name="Kuo A."/>
            <person name="Thoen E."/>
            <person name="Andreopoulos B."/>
            <person name="Lu D."/>
            <person name="Skrede I."/>
            <person name="Drula E."/>
            <person name="Henrissat B."/>
            <person name="Morin E."/>
            <person name="Kohler A."/>
            <person name="Barry K."/>
            <person name="LaButti K."/>
            <person name="Morin E."/>
            <person name="Salamov A."/>
            <person name="Lipzen A."/>
            <person name="Mereny Z."/>
            <person name="Hegedus B."/>
            <person name="Baldrian P."/>
            <person name="Stursova M."/>
            <person name="Weitz H."/>
            <person name="Taylor A."/>
            <person name="Grigoriev I.V."/>
            <person name="Nagy L.G."/>
            <person name="Martin F."/>
            <person name="Kauserud H."/>
        </authorList>
    </citation>
    <scope>NUCLEOTIDE SEQUENCE</scope>
    <source>
        <strain evidence="8">CBHHK200</strain>
    </source>
</reference>
<feature type="compositionally biased region" description="Pro residues" evidence="6">
    <location>
        <begin position="99"/>
        <end position="110"/>
    </location>
</feature>
<evidence type="ECO:0000256" key="4">
    <source>
        <dbReference type="ARBA" id="ARBA00022990"/>
    </source>
</evidence>
<evidence type="ECO:0000313" key="8">
    <source>
        <dbReference type="EMBL" id="KAJ7028721.1"/>
    </source>
</evidence>
<feature type="non-terminal residue" evidence="8">
    <location>
        <position position="317"/>
    </location>
</feature>
<dbReference type="Pfam" id="PF16752">
    <property type="entry name" value="TBCC_N"/>
    <property type="match status" value="1"/>
</dbReference>
<dbReference type="PANTHER" id="PTHR15139:SF0">
    <property type="entry name" value="TUBULIN-SPECIFIC CHAPERONE C"/>
    <property type="match status" value="1"/>
</dbReference>
<dbReference type="InterPro" id="IPR027684">
    <property type="entry name" value="TBCC"/>
</dbReference>
<dbReference type="GO" id="GO:0007023">
    <property type="term" value="P:post-chaperonin tubulin folding pathway"/>
    <property type="evidence" value="ECO:0007669"/>
    <property type="project" value="InterPro"/>
</dbReference>
<evidence type="ECO:0000256" key="2">
    <source>
        <dbReference type="ARBA" id="ARBA00008848"/>
    </source>
</evidence>
<evidence type="ECO:0000256" key="3">
    <source>
        <dbReference type="ARBA" id="ARBA00022490"/>
    </source>
</evidence>
<evidence type="ECO:0000313" key="9">
    <source>
        <dbReference type="Proteomes" id="UP001218188"/>
    </source>
</evidence>
<evidence type="ECO:0000256" key="5">
    <source>
        <dbReference type="ARBA" id="ARBA00026055"/>
    </source>
</evidence>
<feature type="domain" description="C-CAP/cofactor C-like" evidence="7">
    <location>
        <begin position="113"/>
        <end position="268"/>
    </location>
</feature>
<accession>A0AAD6SKS0</accession>
<organism evidence="8 9">
    <name type="scientific">Mycena alexandri</name>
    <dbReference type="NCBI Taxonomy" id="1745969"/>
    <lineage>
        <taxon>Eukaryota</taxon>
        <taxon>Fungi</taxon>
        <taxon>Dikarya</taxon>
        <taxon>Basidiomycota</taxon>
        <taxon>Agaricomycotina</taxon>
        <taxon>Agaricomycetes</taxon>
        <taxon>Agaricomycetidae</taxon>
        <taxon>Agaricales</taxon>
        <taxon>Marasmiineae</taxon>
        <taxon>Mycenaceae</taxon>
        <taxon>Mycena</taxon>
    </lineage>
</organism>
<comment type="similarity">
    <text evidence="2">Belongs to the TBCC family.</text>
</comment>
<dbReference type="InterPro" id="IPR038397">
    <property type="entry name" value="TBCC_N_sf"/>
</dbReference>
<sequence length="317" mass="34901">MSDPAWSFSQTFSAQFQASRTELESRVESAKSTKITADALQTLSVDLAKLTKTLADATGSLPSYDQRQYELQLKGLEKSLEELRALIPKSKFAFKRKAPAPPTTPVPAPTAVPEASSTTQPKSVSISTNLALFSHLLRYLTKDSLPPTFEASDLTISDLNKCILNLLPSNDSLPESSYLKISALHIRNLTDTILILPPIRGSVLIHDLKRCVLVVGCHQFRMHTSTNVNVYLSIPSTPVIEHCSKIRFAPYPVTLQMSGHPYPSALSIQDFSHIKSTPSPHWSMLSTEAHIIKWPVDVMTSENEIAESLGVLLPNDL</sequence>
<dbReference type="Gene3D" id="2.160.20.70">
    <property type="match status" value="1"/>
</dbReference>
<proteinExistence type="inferred from homology"/>
<keyword evidence="4" id="KW-0007">Acetylation</keyword>
<comment type="subcellular location">
    <subcellularLocation>
        <location evidence="1">Cytoplasm</location>
    </subcellularLocation>
</comment>
<protein>
    <submittedName>
        <fullName evidence="8">Tubulin binding cofactor C-domain-containing protein</fullName>
    </submittedName>
</protein>
<dbReference type="InterPro" id="IPR016098">
    <property type="entry name" value="CAP/MinC_C"/>
</dbReference>
<name>A0AAD6SKS0_9AGAR</name>
<evidence type="ECO:0000256" key="6">
    <source>
        <dbReference type="SAM" id="MobiDB-lite"/>
    </source>
</evidence>
<dbReference type="Gene3D" id="1.20.58.1250">
    <property type="entry name" value="Tubulin Binding Cofactor C, N-terminal domain"/>
    <property type="match status" value="1"/>
</dbReference>
<dbReference type="InterPro" id="IPR031925">
    <property type="entry name" value="TBCC_N"/>
</dbReference>
<dbReference type="Proteomes" id="UP001218188">
    <property type="component" value="Unassembled WGS sequence"/>
</dbReference>
<dbReference type="PROSITE" id="PS51329">
    <property type="entry name" value="C_CAP_COFACTOR_C"/>
    <property type="match status" value="1"/>
</dbReference>
<gene>
    <name evidence="8" type="ORF">C8F04DRAFT_1118483</name>
</gene>
<feature type="region of interest" description="Disordered" evidence="6">
    <location>
        <begin position="96"/>
        <end position="120"/>
    </location>
</feature>
<evidence type="ECO:0000256" key="1">
    <source>
        <dbReference type="ARBA" id="ARBA00004496"/>
    </source>
</evidence>
<dbReference type="PANTHER" id="PTHR15139">
    <property type="entry name" value="TUBULIN FOLDING COFACTOR C"/>
    <property type="match status" value="1"/>
</dbReference>
<dbReference type="GO" id="GO:0007021">
    <property type="term" value="P:tubulin complex assembly"/>
    <property type="evidence" value="ECO:0007669"/>
    <property type="project" value="TreeGrafter"/>
</dbReference>
<dbReference type="EMBL" id="JARJCM010000109">
    <property type="protein sequence ID" value="KAJ7028721.1"/>
    <property type="molecule type" value="Genomic_DNA"/>
</dbReference>
<dbReference type="GO" id="GO:0005737">
    <property type="term" value="C:cytoplasm"/>
    <property type="evidence" value="ECO:0007669"/>
    <property type="project" value="UniProtKB-SubCell"/>
</dbReference>
<keyword evidence="9" id="KW-1185">Reference proteome</keyword>
<dbReference type="InterPro" id="IPR012945">
    <property type="entry name" value="Tubulin-bd_cofactor_C_dom"/>
</dbReference>
<comment type="caution">
    <text evidence="8">The sequence shown here is derived from an EMBL/GenBank/DDBJ whole genome shotgun (WGS) entry which is preliminary data.</text>
</comment>
<dbReference type="GO" id="GO:0015631">
    <property type="term" value="F:tubulin binding"/>
    <property type="evidence" value="ECO:0007669"/>
    <property type="project" value="InterPro"/>
</dbReference>